<dbReference type="GO" id="GO:0000140">
    <property type="term" value="F:acylglycerone-phosphate reductase (NADP+) activity"/>
    <property type="evidence" value="ECO:0007669"/>
    <property type="project" value="TreeGrafter"/>
</dbReference>
<evidence type="ECO:0000256" key="4">
    <source>
        <dbReference type="RuleBase" id="RU000363"/>
    </source>
</evidence>
<keyword evidence="2" id="KW-0521">NADP</keyword>
<evidence type="ECO:0000256" key="2">
    <source>
        <dbReference type="ARBA" id="ARBA00022857"/>
    </source>
</evidence>
<dbReference type="RefSeq" id="XP_064710310.1">
    <property type="nucleotide sequence ID" value="XM_064851307.1"/>
</dbReference>
<comment type="caution">
    <text evidence="5">The sequence shown here is derived from an EMBL/GenBank/DDBJ whole genome shotgun (WGS) entry which is preliminary data.</text>
</comment>
<dbReference type="GO" id="GO:0005783">
    <property type="term" value="C:endoplasmic reticulum"/>
    <property type="evidence" value="ECO:0007669"/>
    <property type="project" value="TreeGrafter"/>
</dbReference>
<dbReference type="GO" id="GO:0019433">
    <property type="term" value="P:triglyceride catabolic process"/>
    <property type="evidence" value="ECO:0007669"/>
    <property type="project" value="TreeGrafter"/>
</dbReference>
<dbReference type="InterPro" id="IPR036291">
    <property type="entry name" value="NAD(P)-bd_dom_sf"/>
</dbReference>
<dbReference type="GO" id="GO:0004806">
    <property type="term" value="F:triacylglycerol lipase activity"/>
    <property type="evidence" value="ECO:0007669"/>
    <property type="project" value="TreeGrafter"/>
</dbReference>
<dbReference type="AlphaFoldDB" id="A0AAV9NM19"/>
<dbReference type="Pfam" id="PF00106">
    <property type="entry name" value="adh_short"/>
    <property type="match status" value="1"/>
</dbReference>
<evidence type="ECO:0000256" key="3">
    <source>
        <dbReference type="ARBA" id="ARBA00023002"/>
    </source>
</evidence>
<gene>
    <name evidence="5" type="ORF">LTR84_007755</name>
</gene>
<dbReference type="Proteomes" id="UP001358417">
    <property type="component" value="Unassembled WGS sequence"/>
</dbReference>
<comment type="similarity">
    <text evidence="1 4">Belongs to the short-chain dehydrogenases/reductases (SDR) family.</text>
</comment>
<reference evidence="5 6" key="1">
    <citation type="submission" date="2023-08" db="EMBL/GenBank/DDBJ databases">
        <title>Black Yeasts Isolated from many extreme environments.</title>
        <authorList>
            <person name="Coleine C."/>
            <person name="Stajich J.E."/>
            <person name="Selbmann L."/>
        </authorList>
    </citation>
    <scope>NUCLEOTIDE SEQUENCE [LARGE SCALE GENOMIC DNA]</scope>
    <source>
        <strain evidence="5 6">CCFEE 5792</strain>
    </source>
</reference>
<accession>A0AAV9NM19</accession>
<dbReference type="GO" id="GO:0005811">
    <property type="term" value="C:lipid droplet"/>
    <property type="evidence" value="ECO:0007669"/>
    <property type="project" value="TreeGrafter"/>
</dbReference>
<dbReference type="PRINTS" id="PR00080">
    <property type="entry name" value="SDRFAMILY"/>
</dbReference>
<dbReference type="PANTHER" id="PTHR44169:SF3">
    <property type="entry name" value="SHORT-CHAIN DEHYDROGENASE SRDE"/>
    <property type="match status" value="1"/>
</dbReference>
<dbReference type="Gene3D" id="3.40.50.720">
    <property type="entry name" value="NAD(P)-binding Rossmann-like Domain"/>
    <property type="match status" value="1"/>
</dbReference>
<dbReference type="GeneID" id="89975920"/>
<dbReference type="PANTHER" id="PTHR44169">
    <property type="entry name" value="NADPH-DEPENDENT 1-ACYLDIHYDROXYACETONE PHOSPHATE REDUCTASE"/>
    <property type="match status" value="1"/>
</dbReference>
<keyword evidence="6" id="KW-1185">Reference proteome</keyword>
<sequence>MPRTVLITGCSDGGLGAALALAFHHHGDRVLATARNPSKMAHLKSQGIETLTLDVLSEDSLQASLKEVSTLTNGSLDVLVNNAGAGYSMPMTDADMAEAQKVFNLNVFSVLRTTQVFFPLLRNSRNGALLVNNTSAASVVGVPMQGIYNASKAAAAMISENLRLEIEPFGIKVVDLKTGGVQSKFFQNVLGGSGAKLPENTAYELAREKIEKVMGGDVSLSMLDADIWARDVVKDLSQKNPPPHIWRGTGAFKVWLSTLLPSGTFNGTLRQIGGLDVFAKKLKEAEAAHAKQR</sequence>
<evidence type="ECO:0000256" key="1">
    <source>
        <dbReference type="ARBA" id="ARBA00006484"/>
    </source>
</evidence>
<proteinExistence type="inferred from homology"/>
<dbReference type="GO" id="GO:0006654">
    <property type="term" value="P:phosphatidic acid biosynthetic process"/>
    <property type="evidence" value="ECO:0007669"/>
    <property type="project" value="TreeGrafter"/>
</dbReference>
<dbReference type="PROSITE" id="PS00061">
    <property type="entry name" value="ADH_SHORT"/>
    <property type="match status" value="1"/>
</dbReference>
<name>A0AAV9NM19_9EURO</name>
<dbReference type="EMBL" id="JAVRRD010000003">
    <property type="protein sequence ID" value="KAK5061213.1"/>
    <property type="molecule type" value="Genomic_DNA"/>
</dbReference>
<evidence type="ECO:0000313" key="5">
    <source>
        <dbReference type="EMBL" id="KAK5061213.1"/>
    </source>
</evidence>
<evidence type="ECO:0000313" key="6">
    <source>
        <dbReference type="Proteomes" id="UP001358417"/>
    </source>
</evidence>
<dbReference type="InterPro" id="IPR002347">
    <property type="entry name" value="SDR_fam"/>
</dbReference>
<keyword evidence="3" id="KW-0560">Oxidoreductase</keyword>
<dbReference type="SUPFAM" id="SSF51735">
    <property type="entry name" value="NAD(P)-binding Rossmann-fold domains"/>
    <property type="match status" value="1"/>
</dbReference>
<dbReference type="PRINTS" id="PR00081">
    <property type="entry name" value="GDHRDH"/>
</dbReference>
<protein>
    <submittedName>
        <fullName evidence="5">Uncharacterized protein</fullName>
    </submittedName>
</protein>
<dbReference type="InterPro" id="IPR020904">
    <property type="entry name" value="Sc_DH/Rdtase_CS"/>
</dbReference>
<organism evidence="5 6">
    <name type="scientific">Exophiala bonariae</name>
    <dbReference type="NCBI Taxonomy" id="1690606"/>
    <lineage>
        <taxon>Eukaryota</taxon>
        <taxon>Fungi</taxon>
        <taxon>Dikarya</taxon>
        <taxon>Ascomycota</taxon>
        <taxon>Pezizomycotina</taxon>
        <taxon>Eurotiomycetes</taxon>
        <taxon>Chaetothyriomycetidae</taxon>
        <taxon>Chaetothyriales</taxon>
        <taxon>Herpotrichiellaceae</taxon>
        <taxon>Exophiala</taxon>
    </lineage>
</organism>